<protein>
    <submittedName>
        <fullName evidence="2">Uncharacterized protein</fullName>
    </submittedName>
</protein>
<accession>A0A6J5N0V5</accession>
<dbReference type="EMBL" id="LR796552">
    <property type="protein sequence ID" value="CAB4150900.1"/>
    <property type="molecule type" value="Genomic_DNA"/>
</dbReference>
<proteinExistence type="predicted"/>
<gene>
    <name evidence="2" type="ORF">UFOVP572_53</name>
</gene>
<evidence type="ECO:0000256" key="1">
    <source>
        <dbReference type="SAM" id="MobiDB-lite"/>
    </source>
</evidence>
<organism evidence="2">
    <name type="scientific">uncultured Caudovirales phage</name>
    <dbReference type="NCBI Taxonomy" id="2100421"/>
    <lineage>
        <taxon>Viruses</taxon>
        <taxon>Duplodnaviria</taxon>
        <taxon>Heunggongvirae</taxon>
        <taxon>Uroviricota</taxon>
        <taxon>Caudoviricetes</taxon>
        <taxon>Peduoviridae</taxon>
        <taxon>Maltschvirus</taxon>
        <taxon>Maltschvirus maltsch</taxon>
    </lineage>
</organism>
<feature type="non-terminal residue" evidence="2">
    <location>
        <position position="27"/>
    </location>
</feature>
<feature type="region of interest" description="Disordered" evidence="1">
    <location>
        <begin position="1"/>
        <end position="27"/>
    </location>
</feature>
<evidence type="ECO:0000313" key="2">
    <source>
        <dbReference type="EMBL" id="CAB4150900.1"/>
    </source>
</evidence>
<reference evidence="2" key="1">
    <citation type="submission" date="2020-04" db="EMBL/GenBank/DDBJ databases">
        <authorList>
            <person name="Chiriac C."/>
            <person name="Salcher M."/>
            <person name="Ghai R."/>
            <person name="Kavagutti S V."/>
        </authorList>
    </citation>
    <scope>NUCLEOTIDE SEQUENCE</scope>
</reference>
<feature type="compositionally biased region" description="Polar residues" evidence="1">
    <location>
        <begin position="1"/>
        <end position="15"/>
    </location>
</feature>
<sequence>MNENEAQPDSGNQEAEVSPVAQKLGLM</sequence>
<name>A0A6J5N0V5_9CAUD</name>